<dbReference type="InterPro" id="IPR002328">
    <property type="entry name" value="ADH_Zn_CS"/>
</dbReference>
<reference evidence="8 9" key="1">
    <citation type="submission" date="2013-02" db="EMBL/GenBank/DDBJ databases">
        <title>Whole genome shotgun sequence of Gordonia malaquae NBRC 108250.</title>
        <authorList>
            <person name="Yoshida I."/>
            <person name="Hosoyama A."/>
            <person name="Tsuchikane K."/>
            <person name="Ando Y."/>
            <person name="Baba S."/>
            <person name="Ohji S."/>
            <person name="Hamada M."/>
            <person name="Tamura T."/>
            <person name="Yamazoe A."/>
            <person name="Yamazaki S."/>
            <person name="Fujita N."/>
        </authorList>
    </citation>
    <scope>NUCLEOTIDE SEQUENCE [LARGE SCALE GENOMIC DNA]</scope>
    <source>
        <strain evidence="8 9">NBRC 108250</strain>
    </source>
</reference>
<evidence type="ECO:0000256" key="5">
    <source>
        <dbReference type="ARBA" id="ARBA00023002"/>
    </source>
</evidence>
<dbReference type="GO" id="GO:0005737">
    <property type="term" value="C:cytoplasm"/>
    <property type="evidence" value="ECO:0007669"/>
    <property type="project" value="TreeGrafter"/>
</dbReference>
<accession>M3V085</accession>
<evidence type="ECO:0000256" key="4">
    <source>
        <dbReference type="ARBA" id="ARBA00022833"/>
    </source>
</evidence>
<gene>
    <name evidence="8" type="ORF">GM1_045_00140</name>
</gene>
<comment type="caution">
    <text evidence="8">The sequence shown here is derived from an EMBL/GenBank/DDBJ whole genome shotgun (WGS) entry which is preliminary data.</text>
</comment>
<dbReference type="SUPFAM" id="SSF51735">
    <property type="entry name" value="NAD(P)-binding Rossmann-fold domains"/>
    <property type="match status" value="1"/>
</dbReference>
<dbReference type="InterPro" id="IPR011032">
    <property type="entry name" value="GroES-like_sf"/>
</dbReference>
<evidence type="ECO:0000256" key="2">
    <source>
        <dbReference type="ARBA" id="ARBA00008072"/>
    </source>
</evidence>
<dbReference type="PANTHER" id="PTHR43161:SF23">
    <property type="entry name" value="(R,R)-BUTANEDIOL DEHYDROGENASE-RELATED"/>
    <property type="match status" value="1"/>
</dbReference>
<dbReference type="CDD" id="cd08233">
    <property type="entry name" value="butanediol_DH_like"/>
    <property type="match status" value="1"/>
</dbReference>
<dbReference type="InterPro" id="IPR013149">
    <property type="entry name" value="ADH-like_C"/>
</dbReference>
<dbReference type="InterPro" id="IPR036291">
    <property type="entry name" value="NAD(P)-bd_dom_sf"/>
</dbReference>
<dbReference type="GO" id="GO:0034079">
    <property type="term" value="P:butanediol biosynthetic process"/>
    <property type="evidence" value="ECO:0007669"/>
    <property type="project" value="TreeGrafter"/>
</dbReference>
<dbReference type="OrthoDB" id="9797931at2"/>
<dbReference type="Gene3D" id="3.40.50.720">
    <property type="entry name" value="NAD(P)-binding Rossmann-like Domain"/>
    <property type="match status" value="1"/>
</dbReference>
<dbReference type="AlphaFoldDB" id="M3V085"/>
<dbReference type="EMBL" id="BAOP01000045">
    <property type="protein sequence ID" value="GAC81797.1"/>
    <property type="molecule type" value="Genomic_DNA"/>
</dbReference>
<comment type="cofactor">
    <cofactor evidence="1 6">
        <name>Zn(2+)</name>
        <dbReference type="ChEBI" id="CHEBI:29105"/>
    </cofactor>
</comment>
<keyword evidence="4 6" id="KW-0862">Zinc</keyword>
<keyword evidence="5" id="KW-0560">Oxidoreductase</keyword>
<keyword evidence="3 6" id="KW-0479">Metal-binding</keyword>
<sequence length="350" mass="35997">MKSLLLYGAHDARVVDVPEPEAGPGQVKIRVECAGICGSDLSLFEYSPIPSDFVHPLLCTQGPHALGHEFAGRVVAVGDGVDDLPTGTLVAIRPNVFDGTCAACSRGEVNLCENGGFIGVSGGGFSEYVVAGRDAAYPVPEELGAEVAAMIESTAVAWHAVKQSPASEGSSALVIGAGPVGLGLVACLKARGVSTIHVSEPSAARGRLAADMGAVVHDPTVDDVVARLNADGGVDVSFDASGVGQPTYDTALRALRPGGTSVVVAMFHDTVQVNLQEYMVSEKKLIGSMAYTADDFAEVIDAVTSGVLDPRPLITGRIVLDDVVSQGLEHLLGTGRNTEVKVLVSPGDVD</sequence>
<organism evidence="8 9">
    <name type="scientific">Gordonia malaquae NBRC 108250</name>
    <dbReference type="NCBI Taxonomy" id="1223542"/>
    <lineage>
        <taxon>Bacteria</taxon>
        <taxon>Bacillati</taxon>
        <taxon>Actinomycetota</taxon>
        <taxon>Actinomycetes</taxon>
        <taxon>Mycobacteriales</taxon>
        <taxon>Gordoniaceae</taxon>
        <taxon>Gordonia</taxon>
    </lineage>
</organism>
<comment type="similarity">
    <text evidence="2 6">Belongs to the zinc-containing alcohol dehydrogenase family.</text>
</comment>
<evidence type="ECO:0000256" key="3">
    <source>
        <dbReference type="ARBA" id="ARBA00022723"/>
    </source>
</evidence>
<dbReference type="PROSITE" id="PS00059">
    <property type="entry name" value="ADH_ZINC"/>
    <property type="match status" value="1"/>
</dbReference>
<dbReference type="Proteomes" id="UP000035009">
    <property type="component" value="Unassembled WGS sequence"/>
</dbReference>
<dbReference type="eggNOG" id="COG1063">
    <property type="taxonomic scope" value="Bacteria"/>
</dbReference>
<evidence type="ECO:0000313" key="9">
    <source>
        <dbReference type="Proteomes" id="UP000035009"/>
    </source>
</evidence>
<dbReference type="InterPro" id="IPR020843">
    <property type="entry name" value="ER"/>
</dbReference>
<dbReference type="Pfam" id="PF00107">
    <property type="entry name" value="ADH_zinc_N"/>
    <property type="match status" value="1"/>
</dbReference>
<evidence type="ECO:0000256" key="6">
    <source>
        <dbReference type="RuleBase" id="RU361277"/>
    </source>
</evidence>
<protein>
    <submittedName>
        <fullName evidence="8">Putative alcohol dehydrogenase</fullName>
    </submittedName>
</protein>
<dbReference type="STRING" id="410332.SAMN04488550_0658"/>
<evidence type="ECO:0000259" key="7">
    <source>
        <dbReference type="SMART" id="SM00829"/>
    </source>
</evidence>
<dbReference type="SUPFAM" id="SSF50129">
    <property type="entry name" value="GroES-like"/>
    <property type="match status" value="1"/>
</dbReference>
<keyword evidence="9" id="KW-1185">Reference proteome</keyword>
<dbReference type="Pfam" id="PF08240">
    <property type="entry name" value="ADH_N"/>
    <property type="match status" value="1"/>
</dbReference>
<name>M3V085_GORML</name>
<dbReference type="Gene3D" id="3.90.180.10">
    <property type="entry name" value="Medium-chain alcohol dehydrogenases, catalytic domain"/>
    <property type="match status" value="1"/>
</dbReference>
<evidence type="ECO:0000256" key="1">
    <source>
        <dbReference type="ARBA" id="ARBA00001947"/>
    </source>
</evidence>
<dbReference type="SMART" id="SM00829">
    <property type="entry name" value="PKS_ER"/>
    <property type="match status" value="1"/>
</dbReference>
<dbReference type="GO" id="GO:0008270">
    <property type="term" value="F:zinc ion binding"/>
    <property type="evidence" value="ECO:0007669"/>
    <property type="project" value="InterPro"/>
</dbReference>
<dbReference type="PANTHER" id="PTHR43161">
    <property type="entry name" value="SORBITOL DEHYDROGENASE"/>
    <property type="match status" value="1"/>
</dbReference>
<feature type="domain" description="Enoyl reductase (ER)" evidence="7">
    <location>
        <begin position="8"/>
        <end position="320"/>
    </location>
</feature>
<dbReference type="RefSeq" id="WP_008381838.1">
    <property type="nucleotide sequence ID" value="NZ_BAOP01000045.1"/>
</dbReference>
<evidence type="ECO:0000313" key="8">
    <source>
        <dbReference type="EMBL" id="GAC81797.1"/>
    </source>
</evidence>
<dbReference type="GO" id="GO:0000721">
    <property type="term" value="F:(R,R)-butanediol dehydrogenase activity"/>
    <property type="evidence" value="ECO:0007669"/>
    <property type="project" value="TreeGrafter"/>
</dbReference>
<proteinExistence type="inferred from homology"/>
<dbReference type="InterPro" id="IPR013154">
    <property type="entry name" value="ADH-like_N"/>
</dbReference>